<dbReference type="CDD" id="cd22268">
    <property type="entry name" value="DPBB_RlpA-like"/>
    <property type="match status" value="1"/>
</dbReference>
<reference evidence="5" key="2">
    <citation type="journal article" date="2021" name="PeerJ">
        <title>Extensive microbial diversity within the chicken gut microbiome revealed by metagenomics and culture.</title>
        <authorList>
            <person name="Gilroy R."/>
            <person name="Ravi A."/>
            <person name="Getino M."/>
            <person name="Pursley I."/>
            <person name="Horton D.L."/>
            <person name="Alikhan N.F."/>
            <person name="Baker D."/>
            <person name="Gharbi K."/>
            <person name="Hall N."/>
            <person name="Watson M."/>
            <person name="Adriaenssens E.M."/>
            <person name="Foster-Nyarko E."/>
            <person name="Jarju S."/>
            <person name="Secka A."/>
            <person name="Antonio M."/>
            <person name="Oren A."/>
            <person name="Chaudhuri R.R."/>
            <person name="La Ragione R."/>
            <person name="Hildebrand F."/>
            <person name="Pallen M.J."/>
        </authorList>
    </citation>
    <scope>NUCLEOTIDE SEQUENCE</scope>
    <source>
        <strain evidence="5">ChiGjej1B1-2707</strain>
    </source>
</reference>
<comment type="caution">
    <text evidence="5">The sequence shown here is derived from an EMBL/GenBank/DDBJ whole genome shotgun (WGS) entry which is preliminary data.</text>
</comment>
<feature type="region of interest" description="Disordered" evidence="3">
    <location>
        <begin position="190"/>
        <end position="291"/>
    </location>
</feature>
<dbReference type="Proteomes" id="UP000824261">
    <property type="component" value="Unassembled WGS sequence"/>
</dbReference>
<dbReference type="Gene3D" id="6.10.250.3150">
    <property type="match status" value="1"/>
</dbReference>
<evidence type="ECO:0000256" key="3">
    <source>
        <dbReference type="SAM" id="MobiDB-lite"/>
    </source>
</evidence>
<protein>
    <recommendedName>
        <fullName evidence="4">Peptidoglycan hydrolase PcsB coiled-coil domain-containing protein</fullName>
    </recommendedName>
</protein>
<dbReference type="InterPro" id="IPR036908">
    <property type="entry name" value="RlpA-like_sf"/>
</dbReference>
<evidence type="ECO:0000259" key="4">
    <source>
        <dbReference type="Pfam" id="PF24568"/>
    </source>
</evidence>
<feature type="compositionally biased region" description="Polar residues" evidence="3">
    <location>
        <begin position="282"/>
        <end position="291"/>
    </location>
</feature>
<dbReference type="InterPro" id="IPR057309">
    <property type="entry name" value="PcsB_CC"/>
</dbReference>
<feature type="coiled-coil region" evidence="2">
    <location>
        <begin position="33"/>
        <end position="60"/>
    </location>
</feature>
<accession>A0A9D1D392</accession>
<feature type="compositionally biased region" description="Basic and acidic residues" evidence="3">
    <location>
        <begin position="190"/>
        <end position="210"/>
    </location>
</feature>
<dbReference type="Gene3D" id="2.40.40.10">
    <property type="entry name" value="RlpA-like domain"/>
    <property type="match status" value="1"/>
</dbReference>
<evidence type="ECO:0000256" key="2">
    <source>
        <dbReference type="SAM" id="Coils"/>
    </source>
</evidence>
<dbReference type="CDD" id="cd06503">
    <property type="entry name" value="ATP-synt_Fo_b"/>
    <property type="match status" value="1"/>
</dbReference>
<feature type="compositionally biased region" description="Polar residues" evidence="3">
    <location>
        <begin position="262"/>
        <end position="274"/>
    </location>
</feature>
<dbReference type="SUPFAM" id="SSF50685">
    <property type="entry name" value="Barwin-like endoglucanases"/>
    <property type="match status" value="1"/>
</dbReference>
<keyword evidence="2" id="KW-0175">Coiled coil</keyword>
<proteinExistence type="predicted"/>
<evidence type="ECO:0000313" key="5">
    <source>
        <dbReference type="EMBL" id="HIR01939.1"/>
    </source>
</evidence>
<dbReference type="EMBL" id="DVGB01000084">
    <property type="protein sequence ID" value="HIR01939.1"/>
    <property type="molecule type" value="Genomic_DNA"/>
</dbReference>
<evidence type="ECO:0000313" key="6">
    <source>
        <dbReference type="Proteomes" id="UP000824261"/>
    </source>
</evidence>
<gene>
    <name evidence="5" type="ORF">IAA69_06735</name>
</gene>
<dbReference type="Pfam" id="PF24568">
    <property type="entry name" value="CC_PcsB"/>
    <property type="match status" value="1"/>
</dbReference>
<keyword evidence="1" id="KW-0732">Signal</keyword>
<sequence length="376" mass="39517">MAVPATAWGIDVETAQNSLTAAEAHMAQIVADHEQLQGEISTSQEQIDATTQQAMQAQEAMLEGREVVGKMMCQEYTNDSLGEMITLVFSAQSFNDFLRRVDYATAVMTAAADEVEAQKERKATYEGVLDELNTQRDEQQLRLTELDAKKQEAQRVVEEASANLDTAQAEEAARIQALAEQAAKLEQEQAQKQAKAEVSESWDTAEREDTAAAAEAVEDTSASSANEGSANAGAPDTGSQNAGASNAGSSNAGGSASSGGSVSTDPSAGWQSGVASAYGGSSDASTPNPGTTATGAICDDYSMGVAVPMSWPNYSSYLGRSVEISYNGMTVVATVNDCGYMGGGSRSLDLQPGVFKAFGFSTCQEWGVRTVSYRFL</sequence>
<feature type="compositionally biased region" description="Low complexity" evidence="3">
    <location>
        <begin position="211"/>
        <end position="261"/>
    </location>
</feature>
<reference evidence="5" key="1">
    <citation type="submission" date="2020-10" db="EMBL/GenBank/DDBJ databases">
        <authorList>
            <person name="Gilroy R."/>
        </authorList>
    </citation>
    <scope>NUCLEOTIDE SEQUENCE</scope>
    <source>
        <strain evidence="5">ChiGjej1B1-2707</strain>
    </source>
</reference>
<name>A0A9D1D392_9ACTN</name>
<feature type="domain" description="Peptidoglycan hydrolase PcsB coiled-coil" evidence="4">
    <location>
        <begin position="76"/>
        <end position="125"/>
    </location>
</feature>
<organism evidence="5 6">
    <name type="scientific">Candidatus Aveggerthella stercoripullorum</name>
    <dbReference type="NCBI Taxonomy" id="2840688"/>
    <lineage>
        <taxon>Bacteria</taxon>
        <taxon>Bacillati</taxon>
        <taxon>Actinomycetota</taxon>
        <taxon>Coriobacteriia</taxon>
        <taxon>Eggerthellales</taxon>
        <taxon>Eggerthellaceae</taxon>
        <taxon>Eggerthellaceae incertae sedis</taxon>
        <taxon>Candidatus Aveggerthella</taxon>
    </lineage>
</organism>
<evidence type="ECO:0000256" key="1">
    <source>
        <dbReference type="ARBA" id="ARBA00022729"/>
    </source>
</evidence>
<dbReference type="AlphaFoldDB" id="A0A9D1D392"/>